<dbReference type="PANTHER" id="PTHR43982:SF1">
    <property type="entry name" value="UBIQUITIN CARBOXYL-TERMINAL HYDROLASE 14"/>
    <property type="match status" value="1"/>
</dbReference>
<keyword evidence="2 6" id="KW-0645">Protease</keyword>
<evidence type="ECO:0000259" key="8">
    <source>
        <dbReference type="PROSITE" id="PS50053"/>
    </source>
</evidence>
<evidence type="ECO:0000256" key="5">
    <source>
        <dbReference type="ARBA" id="ARBA00022807"/>
    </source>
</evidence>
<dbReference type="EC" id="3.4.19.12" evidence="6"/>
<reference evidence="10 12" key="1">
    <citation type="journal article" date="2012" name="Nature">
        <title>Algal genomes reveal evolutionary mosaicism and the fate of nucleomorphs.</title>
        <authorList>
            <consortium name="DOE Joint Genome Institute"/>
            <person name="Curtis B.A."/>
            <person name="Tanifuji G."/>
            <person name="Burki F."/>
            <person name="Gruber A."/>
            <person name="Irimia M."/>
            <person name="Maruyama S."/>
            <person name="Arias M.C."/>
            <person name="Ball S.G."/>
            <person name="Gile G.H."/>
            <person name="Hirakawa Y."/>
            <person name="Hopkins J.F."/>
            <person name="Kuo A."/>
            <person name="Rensing S.A."/>
            <person name="Schmutz J."/>
            <person name="Symeonidi A."/>
            <person name="Elias M."/>
            <person name="Eveleigh R.J."/>
            <person name="Herman E.K."/>
            <person name="Klute M.J."/>
            <person name="Nakayama T."/>
            <person name="Obornik M."/>
            <person name="Reyes-Prieto A."/>
            <person name="Armbrust E.V."/>
            <person name="Aves S.J."/>
            <person name="Beiko R.G."/>
            <person name="Coutinho P."/>
            <person name="Dacks J.B."/>
            <person name="Durnford D.G."/>
            <person name="Fast N.M."/>
            <person name="Green B.R."/>
            <person name="Grisdale C.J."/>
            <person name="Hempel F."/>
            <person name="Henrissat B."/>
            <person name="Hoppner M.P."/>
            <person name="Ishida K."/>
            <person name="Kim E."/>
            <person name="Koreny L."/>
            <person name="Kroth P.G."/>
            <person name="Liu Y."/>
            <person name="Malik S.B."/>
            <person name="Maier U.G."/>
            <person name="McRose D."/>
            <person name="Mock T."/>
            <person name="Neilson J.A."/>
            <person name="Onodera N.T."/>
            <person name="Poole A.M."/>
            <person name="Pritham E.J."/>
            <person name="Richards T.A."/>
            <person name="Rocap G."/>
            <person name="Roy S.W."/>
            <person name="Sarai C."/>
            <person name="Schaack S."/>
            <person name="Shirato S."/>
            <person name="Slamovits C.H."/>
            <person name="Spencer D.F."/>
            <person name="Suzuki S."/>
            <person name="Worden A.Z."/>
            <person name="Zauner S."/>
            <person name="Barry K."/>
            <person name="Bell C."/>
            <person name="Bharti A.K."/>
            <person name="Crow J.A."/>
            <person name="Grimwood J."/>
            <person name="Kramer R."/>
            <person name="Lindquist E."/>
            <person name="Lucas S."/>
            <person name="Salamov A."/>
            <person name="McFadden G.I."/>
            <person name="Lane C.E."/>
            <person name="Keeling P.J."/>
            <person name="Gray M.W."/>
            <person name="Grigoriev I.V."/>
            <person name="Archibald J.M."/>
        </authorList>
    </citation>
    <scope>NUCLEOTIDE SEQUENCE</scope>
    <source>
        <strain evidence="10 12">CCMP2712</strain>
    </source>
</reference>
<comment type="similarity">
    <text evidence="6">Belongs to the peptidase C19 family.</text>
</comment>
<dbReference type="STRING" id="905079.L1INJ6"/>
<keyword evidence="12" id="KW-1185">Reference proteome</keyword>
<accession>L1INJ6</accession>
<evidence type="ECO:0000256" key="2">
    <source>
        <dbReference type="ARBA" id="ARBA00022670"/>
    </source>
</evidence>
<reference evidence="12" key="2">
    <citation type="submission" date="2012-11" db="EMBL/GenBank/DDBJ databases">
        <authorList>
            <person name="Kuo A."/>
            <person name="Curtis B.A."/>
            <person name="Tanifuji G."/>
            <person name="Burki F."/>
            <person name="Gruber A."/>
            <person name="Irimia M."/>
            <person name="Maruyama S."/>
            <person name="Arias M.C."/>
            <person name="Ball S.G."/>
            <person name="Gile G.H."/>
            <person name="Hirakawa Y."/>
            <person name="Hopkins J.F."/>
            <person name="Rensing S.A."/>
            <person name="Schmutz J."/>
            <person name="Symeonidi A."/>
            <person name="Elias M."/>
            <person name="Eveleigh R.J."/>
            <person name="Herman E.K."/>
            <person name="Klute M.J."/>
            <person name="Nakayama T."/>
            <person name="Obornik M."/>
            <person name="Reyes-Prieto A."/>
            <person name="Armbrust E.V."/>
            <person name="Aves S.J."/>
            <person name="Beiko R.G."/>
            <person name="Coutinho P."/>
            <person name="Dacks J.B."/>
            <person name="Durnford D.G."/>
            <person name="Fast N.M."/>
            <person name="Green B.R."/>
            <person name="Grisdale C."/>
            <person name="Hempe F."/>
            <person name="Henrissat B."/>
            <person name="Hoppner M.P."/>
            <person name="Ishida K.-I."/>
            <person name="Kim E."/>
            <person name="Koreny L."/>
            <person name="Kroth P.G."/>
            <person name="Liu Y."/>
            <person name="Malik S.-B."/>
            <person name="Maier U.G."/>
            <person name="McRose D."/>
            <person name="Mock T."/>
            <person name="Neilson J.A."/>
            <person name="Onodera N.T."/>
            <person name="Poole A.M."/>
            <person name="Pritham E.J."/>
            <person name="Richards T.A."/>
            <person name="Rocap G."/>
            <person name="Roy S.W."/>
            <person name="Sarai C."/>
            <person name="Schaack S."/>
            <person name="Shirato S."/>
            <person name="Slamovits C.H."/>
            <person name="Spencer D.F."/>
            <person name="Suzuki S."/>
            <person name="Worden A.Z."/>
            <person name="Zauner S."/>
            <person name="Barry K."/>
            <person name="Bell C."/>
            <person name="Bharti A.K."/>
            <person name="Crow J.A."/>
            <person name="Grimwood J."/>
            <person name="Kramer R."/>
            <person name="Lindquist E."/>
            <person name="Lucas S."/>
            <person name="Salamov A."/>
            <person name="McFadden G.I."/>
            <person name="Lane C.E."/>
            <person name="Keeling P.J."/>
            <person name="Gray M.W."/>
            <person name="Grigoriev I.V."/>
            <person name="Archibald J.M."/>
        </authorList>
    </citation>
    <scope>NUCLEOTIDE SEQUENCE</scope>
    <source>
        <strain evidence="12">CCMP2712</strain>
    </source>
</reference>
<dbReference type="SUPFAM" id="SSF54001">
    <property type="entry name" value="Cysteine proteinases"/>
    <property type="match status" value="1"/>
</dbReference>
<evidence type="ECO:0000259" key="9">
    <source>
        <dbReference type="PROSITE" id="PS50235"/>
    </source>
</evidence>
<dbReference type="RefSeq" id="XP_005824831.1">
    <property type="nucleotide sequence ID" value="XM_005824774.1"/>
</dbReference>
<keyword evidence="4 6" id="KW-0378">Hydrolase</keyword>
<dbReference type="EMBL" id="JH993054">
    <property type="protein sequence ID" value="EKX37851.1"/>
    <property type="molecule type" value="Genomic_DNA"/>
</dbReference>
<dbReference type="Pfam" id="PF00443">
    <property type="entry name" value="UCH"/>
    <property type="match status" value="1"/>
</dbReference>
<feature type="region of interest" description="Disordered" evidence="7">
    <location>
        <begin position="368"/>
        <end position="415"/>
    </location>
</feature>
<evidence type="ECO:0000313" key="12">
    <source>
        <dbReference type="Proteomes" id="UP000011087"/>
    </source>
</evidence>
<evidence type="ECO:0000256" key="6">
    <source>
        <dbReference type="RuleBase" id="RU366025"/>
    </source>
</evidence>
<dbReference type="GO" id="GO:0004843">
    <property type="term" value="F:cysteine-type deubiquitinase activity"/>
    <property type="evidence" value="ECO:0007669"/>
    <property type="project" value="UniProtKB-UniRule"/>
</dbReference>
<dbReference type="SMART" id="SM00213">
    <property type="entry name" value="UBQ"/>
    <property type="match status" value="1"/>
</dbReference>
<dbReference type="Pfam" id="PF00240">
    <property type="entry name" value="ubiquitin"/>
    <property type="match status" value="1"/>
</dbReference>
<reference evidence="11" key="3">
    <citation type="submission" date="2016-03" db="UniProtKB">
        <authorList>
            <consortium name="EnsemblProtists"/>
        </authorList>
    </citation>
    <scope>IDENTIFICATION</scope>
</reference>
<dbReference type="GO" id="GO:0070628">
    <property type="term" value="F:proteasome binding"/>
    <property type="evidence" value="ECO:0007669"/>
    <property type="project" value="TreeGrafter"/>
</dbReference>
<dbReference type="EnsemblProtists" id="EKX37851">
    <property type="protein sequence ID" value="EKX37851"/>
    <property type="gene ID" value="GUITHDRAFT_165362"/>
</dbReference>
<proteinExistence type="inferred from homology"/>
<name>L1INJ6_GUITC</name>
<feature type="domain" description="Ubiquitin-like" evidence="8">
    <location>
        <begin position="2"/>
        <end position="71"/>
    </location>
</feature>
<dbReference type="InterPro" id="IPR001394">
    <property type="entry name" value="Peptidase_C19_UCH"/>
</dbReference>
<dbReference type="PROSITE" id="PS50053">
    <property type="entry name" value="UBIQUITIN_2"/>
    <property type="match status" value="1"/>
</dbReference>
<dbReference type="GO" id="GO:0043161">
    <property type="term" value="P:proteasome-mediated ubiquitin-dependent protein catabolic process"/>
    <property type="evidence" value="ECO:0007669"/>
    <property type="project" value="InterPro"/>
</dbReference>
<evidence type="ECO:0000313" key="11">
    <source>
        <dbReference type="EnsemblProtists" id="EKX37851"/>
    </source>
</evidence>
<dbReference type="Gene3D" id="3.90.70.10">
    <property type="entry name" value="Cysteine proteinases"/>
    <property type="match status" value="1"/>
</dbReference>
<dbReference type="PROSITE" id="PS50235">
    <property type="entry name" value="USP_3"/>
    <property type="match status" value="1"/>
</dbReference>
<comment type="catalytic activity">
    <reaction evidence="1 6">
        <text>Thiol-dependent hydrolysis of ester, thioester, amide, peptide and isopeptide bonds formed by the C-terminal Gly of ubiquitin (a 76-residue protein attached to proteins as an intracellular targeting signal).</text>
        <dbReference type="EC" id="3.4.19.12"/>
    </reaction>
</comment>
<dbReference type="OMA" id="FKSDAEY"/>
<evidence type="ECO:0000256" key="7">
    <source>
        <dbReference type="SAM" id="MobiDB-lite"/>
    </source>
</evidence>
<organism evidence="10">
    <name type="scientific">Guillardia theta (strain CCMP2712)</name>
    <name type="common">Cryptophyte</name>
    <dbReference type="NCBI Taxonomy" id="905079"/>
    <lineage>
        <taxon>Eukaryota</taxon>
        <taxon>Cryptophyceae</taxon>
        <taxon>Pyrenomonadales</taxon>
        <taxon>Geminigeraceae</taxon>
        <taxon>Guillardia</taxon>
    </lineage>
</organism>
<dbReference type="GO" id="GO:0061136">
    <property type="term" value="P:regulation of proteasomal protein catabolic process"/>
    <property type="evidence" value="ECO:0007669"/>
    <property type="project" value="TreeGrafter"/>
</dbReference>
<dbReference type="InterPro" id="IPR044635">
    <property type="entry name" value="UBP14-like"/>
</dbReference>
<dbReference type="KEGG" id="gtt:GUITHDRAFT_165362"/>
<evidence type="ECO:0000256" key="1">
    <source>
        <dbReference type="ARBA" id="ARBA00000707"/>
    </source>
</evidence>
<dbReference type="OrthoDB" id="333239at2759"/>
<dbReference type="CDD" id="cd02657">
    <property type="entry name" value="Peptidase_C19A"/>
    <property type="match status" value="1"/>
</dbReference>
<sequence>MATVDVKVKWGKEKFDVQIMLDEPAEVFKAQLFALTGVPPDRQKITAGTKKINDDTDLKSLNLKDKQMLMLFGTADEILQAPTEKPIFVEDLAPSDMAGLMAAGVPFGLENLGNTCYMNSCLQVVNNVNELVESLSNSPAESTQHSDPYNGLVVASKNLFKRMQSATEPIAPGNLLMQLRLNFPQFDERGEGGMHMQQDAEECLSQLLQVYTQKIKTAEGKSFIEDLFGVELDVEVKCAEGDEPAVTEKEKQLKISCHIQGPTPQPDGSSKGGTDFVTQSISLGLESSLEKNSPSLGRTALYKKTSKISRVCLSLPKYLLLHFVRFQWRQDTGKKAKILRAVKFPFLLDMRDFCTDEYKSRIDKWRNKEREANDERQAALRRRTETGTAKDESESKEGAKGEEKKEETMEVEGQEEIEETEDLWSTYELTGVITHKGRTADGGHYVAWIKKDSGKWFLFDDAKVSEIEADEVKKLYGGGDWHMAYMCLYKRVRRPLDVTKYE</sequence>
<dbReference type="PANTHER" id="PTHR43982">
    <property type="entry name" value="UBIQUITIN CARBOXYL-TERMINAL HYDROLASE"/>
    <property type="match status" value="1"/>
</dbReference>
<dbReference type="PROSITE" id="PS00973">
    <property type="entry name" value="USP_2"/>
    <property type="match status" value="1"/>
</dbReference>
<dbReference type="eggNOG" id="KOG1872">
    <property type="taxonomic scope" value="Eukaryota"/>
</dbReference>
<dbReference type="InterPro" id="IPR029071">
    <property type="entry name" value="Ubiquitin-like_domsf"/>
</dbReference>
<dbReference type="HOGENOM" id="CLU_017549_2_1_1"/>
<evidence type="ECO:0000256" key="4">
    <source>
        <dbReference type="ARBA" id="ARBA00022801"/>
    </source>
</evidence>
<dbReference type="PaxDb" id="55529-EKX37851"/>
<dbReference type="InterPro" id="IPR018200">
    <property type="entry name" value="USP_CS"/>
</dbReference>
<dbReference type="GO" id="GO:0016579">
    <property type="term" value="P:protein deubiquitination"/>
    <property type="evidence" value="ECO:0007669"/>
    <property type="project" value="InterPro"/>
</dbReference>
<dbReference type="CDD" id="cd16104">
    <property type="entry name" value="Ubl_USP14_like"/>
    <property type="match status" value="1"/>
</dbReference>
<dbReference type="InterPro" id="IPR000626">
    <property type="entry name" value="Ubiquitin-like_dom"/>
</dbReference>
<keyword evidence="5 6" id="KW-0788">Thiol protease</keyword>
<dbReference type="SUPFAM" id="SSF54236">
    <property type="entry name" value="Ubiquitin-like"/>
    <property type="match status" value="1"/>
</dbReference>
<evidence type="ECO:0000313" key="10">
    <source>
        <dbReference type="EMBL" id="EKX37851.1"/>
    </source>
</evidence>
<feature type="domain" description="USP" evidence="9">
    <location>
        <begin position="107"/>
        <end position="492"/>
    </location>
</feature>
<protein>
    <recommendedName>
        <fullName evidence="6">Ubiquitin carboxyl-terminal hydrolase</fullName>
        <ecNumber evidence="6">3.4.19.12</ecNumber>
    </recommendedName>
</protein>
<dbReference type="Gene3D" id="3.10.20.90">
    <property type="entry name" value="Phosphatidylinositol 3-kinase Catalytic Subunit, Chain A, domain 1"/>
    <property type="match status" value="1"/>
</dbReference>
<dbReference type="InterPro" id="IPR028889">
    <property type="entry name" value="USP"/>
</dbReference>
<dbReference type="InterPro" id="IPR038765">
    <property type="entry name" value="Papain-like_cys_pep_sf"/>
</dbReference>
<evidence type="ECO:0000256" key="3">
    <source>
        <dbReference type="ARBA" id="ARBA00022786"/>
    </source>
</evidence>
<dbReference type="AlphaFoldDB" id="L1INJ6"/>
<keyword evidence="3 6" id="KW-0833">Ubl conjugation pathway</keyword>
<feature type="compositionally biased region" description="Basic and acidic residues" evidence="7">
    <location>
        <begin position="368"/>
        <end position="408"/>
    </location>
</feature>
<dbReference type="PROSITE" id="PS00972">
    <property type="entry name" value="USP_1"/>
    <property type="match status" value="1"/>
</dbReference>
<gene>
    <name evidence="10" type="ORF">GUITHDRAFT_165362</name>
</gene>
<dbReference type="Proteomes" id="UP000011087">
    <property type="component" value="Unassembled WGS sequence"/>
</dbReference>
<dbReference type="GeneID" id="17294573"/>